<evidence type="ECO:0000313" key="4">
    <source>
        <dbReference type="Proteomes" id="UP000295554"/>
    </source>
</evidence>
<organism evidence="3 4">
    <name type="scientific">Seongchinamella unica</name>
    <dbReference type="NCBI Taxonomy" id="2547392"/>
    <lineage>
        <taxon>Bacteria</taxon>
        <taxon>Pseudomonadati</taxon>
        <taxon>Pseudomonadota</taxon>
        <taxon>Gammaproteobacteria</taxon>
        <taxon>Cellvibrionales</taxon>
        <taxon>Halieaceae</taxon>
        <taxon>Seongchinamella</taxon>
    </lineage>
</organism>
<evidence type="ECO:0000256" key="1">
    <source>
        <dbReference type="SAM" id="MobiDB-lite"/>
    </source>
</evidence>
<protein>
    <submittedName>
        <fullName evidence="3">DUF3094 family protein</fullName>
    </submittedName>
</protein>
<feature type="region of interest" description="Disordered" evidence="1">
    <location>
        <begin position="1"/>
        <end position="22"/>
    </location>
</feature>
<dbReference type="OrthoDB" id="6198446at2"/>
<dbReference type="Proteomes" id="UP000295554">
    <property type="component" value="Unassembled WGS sequence"/>
</dbReference>
<comment type="caution">
    <text evidence="3">The sequence shown here is derived from an EMBL/GenBank/DDBJ whole genome shotgun (WGS) entry which is preliminary data.</text>
</comment>
<dbReference type="AlphaFoldDB" id="A0A4R5LX78"/>
<reference evidence="3 4" key="1">
    <citation type="submission" date="2019-03" db="EMBL/GenBank/DDBJ databases">
        <title>Seongchinamella monodicae gen. nov., sp. nov., a novel member of the Gammaproteobacteria isolated from a tidal mudflat of beach.</title>
        <authorList>
            <person name="Yang H.G."/>
            <person name="Kang J.W."/>
            <person name="Lee S.D."/>
        </authorList>
    </citation>
    <scope>NUCLEOTIDE SEQUENCE [LARGE SCALE GENOMIC DNA]</scope>
    <source>
        <strain evidence="3 4">GH4-78</strain>
    </source>
</reference>
<keyword evidence="2" id="KW-0472">Membrane</keyword>
<feature type="transmembrane region" description="Helical" evidence="2">
    <location>
        <begin position="45"/>
        <end position="64"/>
    </location>
</feature>
<keyword evidence="2" id="KW-1133">Transmembrane helix</keyword>
<accession>A0A4R5LX78</accession>
<keyword evidence="4" id="KW-1185">Reference proteome</keyword>
<proteinExistence type="predicted"/>
<evidence type="ECO:0000313" key="3">
    <source>
        <dbReference type="EMBL" id="TDG15888.1"/>
    </source>
</evidence>
<dbReference type="EMBL" id="SMSE01000001">
    <property type="protein sequence ID" value="TDG15888.1"/>
    <property type="molecule type" value="Genomic_DNA"/>
</dbReference>
<dbReference type="InterPro" id="IPR021444">
    <property type="entry name" value="DUF3094"/>
</dbReference>
<name>A0A4R5LX78_9GAMM</name>
<dbReference type="RefSeq" id="WP_133210781.1">
    <property type="nucleotide sequence ID" value="NZ_SMSE01000001.1"/>
</dbReference>
<sequence length="70" mass="8151">MTNDQTEQDRSHQNSLYPEDQQKVDAFLKRGVNSVERKPFRPGRLLIMLVVVVMGLSIFSQWLARWAGVY</sequence>
<evidence type="ECO:0000256" key="2">
    <source>
        <dbReference type="SAM" id="Phobius"/>
    </source>
</evidence>
<keyword evidence="2" id="KW-0812">Transmembrane</keyword>
<gene>
    <name evidence="3" type="ORF">E2F43_06590</name>
</gene>
<dbReference type="Pfam" id="PF11293">
    <property type="entry name" value="DUF3094"/>
    <property type="match status" value="1"/>
</dbReference>